<feature type="region of interest" description="Disordered" evidence="5">
    <location>
        <begin position="663"/>
        <end position="720"/>
    </location>
</feature>
<dbReference type="OMA" id="YEITIPD"/>
<dbReference type="GO" id="GO:0008270">
    <property type="term" value="F:zinc ion binding"/>
    <property type="evidence" value="ECO:0007669"/>
    <property type="project" value="InterPro"/>
</dbReference>
<dbReference type="InterPro" id="IPR006619">
    <property type="entry name" value="PGRP_domain_met/bac"/>
</dbReference>
<gene>
    <name evidence="7" type="ORF">YQE_11482</name>
</gene>
<evidence type="ECO:0000256" key="1">
    <source>
        <dbReference type="ARBA" id="ARBA00007553"/>
    </source>
</evidence>
<comment type="similarity">
    <text evidence="1">Belongs to the N-acetylmuramoyl-L-alanine amidase 2 family.</text>
</comment>
<dbReference type="HOGENOM" id="CLU_308424_0_0_1"/>
<dbReference type="SUPFAM" id="SSF55846">
    <property type="entry name" value="N-acetylmuramoyl-L-alanine amidase-like"/>
    <property type="match status" value="1"/>
</dbReference>
<evidence type="ECO:0000313" key="7">
    <source>
        <dbReference type="EMBL" id="ENN71867.1"/>
    </source>
</evidence>
<name>N6U014_DENPD</name>
<dbReference type="SMART" id="SM00701">
    <property type="entry name" value="PGRP"/>
    <property type="match status" value="1"/>
</dbReference>
<dbReference type="InterPro" id="IPR002502">
    <property type="entry name" value="Amidase_domain"/>
</dbReference>
<sequence>MKLSLLCFGAVLVVAVCFQERQCAVCSMGPEIVSRDDWGAREPLLRENMTNPVPFVVIHHSYMPDACYTQEGCIEAMQWMQDLHMINNSWNDIGYSFAAGGDNRVYVGRGWSSVGAHAPGYNNRSIGICVIGDWSDRLPAESQLQAVKQLINMGIRNGFIQENYKLIGHRQARDTECPGDALYSEIQTWSHWIEDPTLDIKSSLAKEGLQPDPREIQDTPEEHNAVKRQSKAIKLLQRLVEMPAGNTAKASNPSGRTTFRPPWVKEGSEVTDALNPFNLKSVARKRESPPSDSGDGNGNPIANVQLRKVATKEPKEVKEDDYEITIPDKESPLDGIQLRRVKKKDSERESFRKEKENNPLAGVKLRKTSVQTKEPQQNGEEKDSFFVKPQLKPVPQREKSPPKKDHKIHDLPKLNKVEERKLSDRKPSLLRRDSTIEDLEIDRELPAKRNSVVRAESVRKLSLHGPAPPPMPPPPPGMPGETPKKLLTDKQSKKLELLKSRPKVRPDWSATLKEIEGGRKLKHVECNDRSQPILPEGKAQEHFLYDSEKPNVHNELLKQIETGFKLKKVQTNDRSKPMLEGLRKFRRQMTIEEQIQKSMSMASIPPDEIAPEEVDELDDIDKVRDDLQSTKQMLALELRNKEAQEMENKRLLQRIANMEAELEKAKAGGGHTKAASTADDKVIQSLKKEADQSRKNSEQIEKRYTEAMKTLDTTKLQLEDTKRKNAELEKKLLDALGGKRVSIGSLRQNSVVNGGDDDEMADDETEEESDGEDTPEKREKRLQKEVKQLGNKLRNFKNKEDNAKKERIALKEIIKKNQLAIKGEKKRYNKIKKEVDKMAALLKDVSEDEDEDEEEKDDDEETEEEEESSDEETETESDTDESDSEKSLSEPEDAPLEKKKTNLASRSKRHESRLGALKKGNFLLKTNAERLQDDLNKQKEMTAGLQEDLDSVLSELG</sequence>
<evidence type="ECO:0000256" key="5">
    <source>
        <dbReference type="SAM" id="MobiDB-lite"/>
    </source>
</evidence>
<feature type="compositionally biased region" description="Basic and acidic residues" evidence="5">
    <location>
        <begin position="344"/>
        <end position="357"/>
    </location>
</feature>
<feature type="region of interest" description="Disordered" evidence="5">
    <location>
        <begin position="842"/>
        <end position="920"/>
    </location>
</feature>
<dbReference type="Gene3D" id="3.40.80.10">
    <property type="entry name" value="Peptidoglycan recognition protein-like"/>
    <property type="match status" value="1"/>
</dbReference>
<feature type="compositionally biased region" description="Acidic residues" evidence="5">
    <location>
        <begin position="755"/>
        <end position="773"/>
    </location>
</feature>
<accession>N6U014</accession>
<dbReference type="PROSITE" id="PS51082">
    <property type="entry name" value="WH2"/>
    <property type="match status" value="1"/>
</dbReference>
<feature type="compositionally biased region" description="Basic and acidic residues" evidence="5">
    <location>
        <begin position="395"/>
        <end position="427"/>
    </location>
</feature>
<dbReference type="GO" id="GO:0045087">
    <property type="term" value="P:innate immune response"/>
    <property type="evidence" value="ECO:0007669"/>
    <property type="project" value="UniProtKB-KW"/>
</dbReference>
<feature type="chain" id="PRO_5011944966" evidence="6">
    <location>
        <begin position="16"/>
        <end position="957"/>
    </location>
</feature>
<feature type="compositionally biased region" description="Basic and acidic residues" evidence="5">
    <location>
        <begin position="678"/>
        <end position="706"/>
    </location>
</feature>
<feature type="region of interest" description="Disordered" evidence="5">
    <location>
        <begin position="207"/>
        <end position="228"/>
    </location>
</feature>
<keyword evidence="6" id="KW-0732">Signal</keyword>
<dbReference type="AlphaFoldDB" id="N6U014"/>
<dbReference type="CDD" id="cd06583">
    <property type="entry name" value="PGRP"/>
    <property type="match status" value="1"/>
</dbReference>
<protein>
    <submittedName>
        <fullName evidence="7">Uncharacterized protein</fullName>
    </submittedName>
</protein>
<feature type="compositionally biased region" description="Polar residues" evidence="5">
    <location>
        <begin position="368"/>
        <end position="378"/>
    </location>
</feature>
<feature type="compositionally biased region" description="Basic and acidic residues" evidence="5">
    <location>
        <begin position="884"/>
        <end position="900"/>
    </location>
</feature>
<dbReference type="Pfam" id="PF01510">
    <property type="entry name" value="Amidase_2"/>
    <property type="match status" value="1"/>
</dbReference>
<dbReference type="GO" id="GO:0003779">
    <property type="term" value="F:actin binding"/>
    <property type="evidence" value="ECO:0007669"/>
    <property type="project" value="InterPro"/>
</dbReference>
<feature type="region of interest" description="Disordered" evidence="5">
    <location>
        <begin position="452"/>
        <end position="491"/>
    </location>
</feature>
<dbReference type="SMART" id="SM00246">
    <property type="entry name" value="WH2"/>
    <property type="match status" value="2"/>
</dbReference>
<feature type="compositionally biased region" description="Polar residues" evidence="5">
    <location>
        <begin position="248"/>
        <end position="257"/>
    </location>
</feature>
<dbReference type="InterPro" id="IPR015510">
    <property type="entry name" value="PGRP"/>
</dbReference>
<evidence type="ECO:0000256" key="4">
    <source>
        <dbReference type="ARBA" id="ARBA00057187"/>
    </source>
</evidence>
<evidence type="ECO:0000256" key="6">
    <source>
        <dbReference type="SAM" id="SignalP"/>
    </source>
</evidence>
<feature type="compositionally biased region" description="Basic and acidic residues" evidence="5">
    <location>
        <begin position="482"/>
        <end position="491"/>
    </location>
</feature>
<dbReference type="PANTHER" id="PTHR11022">
    <property type="entry name" value="PEPTIDOGLYCAN RECOGNITION PROTEIN"/>
    <property type="match status" value="1"/>
</dbReference>
<dbReference type="OrthoDB" id="10001926at2759"/>
<feature type="compositionally biased region" description="Basic and acidic residues" evidence="5">
    <location>
        <begin position="212"/>
        <end position="225"/>
    </location>
</feature>
<dbReference type="Pfam" id="PF02205">
    <property type="entry name" value="WH2"/>
    <property type="match status" value="1"/>
</dbReference>
<feature type="non-terminal residue" evidence="7">
    <location>
        <position position="1"/>
    </location>
</feature>
<feature type="region of interest" description="Disordered" evidence="5">
    <location>
        <begin position="744"/>
        <end position="805"/>
    </location>
</feature>
<dbReference type="EMBL" id="KB741251">
    <property type="protein sequence ID" value="ENN71867.1"/>
    <property type="molecule type" value="Genomic_DNA"/>
</dbReference>
<keyword evidence="2" id="KW-0399">Innate immunity</keyword>
<comment type="function">
    <text evidence="4">Peptidoglycan-recognition protein probably involved in innate immunity by binding to peptidoglycans (PGN) of bacteria and activating the prophenoloxidase (proPO) cascade immune response. Binds to 1,3-beta-D-glucan and PGN.</text>
</comment>
<evidence type="ECO:0000256" key="2">
    <source>
        <dbReference type="ARBA" id="ARBA00022588"/>
    </source>
</evidence>
<dbReference type="FunFam" id="3.40.80.10:FF:000001">
    <property type="entry name" value="Peptidoglycan recognition protein 1"/>
    <property type="match status" value="1"/>
</dbReference>
<feature type="signal peptide" evidence="6">
    <location>
        <begin position="1"/>
        <end position="15"/>
    </location>
</feature>
<dbReference type="GO" id="GO:0008745">
    <property type="term" value="F:N-acetylmuramoyl-L-alanine amidase activity"/>
    <property type="evidence" value="ECO:0007669"/>
    <property type="project" value="InterPro"/>
</dbReference>
<dbReference type="SMART" id="SM00644">
    <property type="entry name" value="Ami_2"/>
    <property type="match status" value="1"/>
</dbReference>
<keyword evidence="3" id="KW-0391">Immunity</keyword>
<dbReference type="GO" id="GO:0009253">
    <property type="term" value="P:peptidoglycan catabolic process"/>
    <property type="evidence" value="ECO:0007669"/>
    <property type="project" value="InterPro"/>
</dbReference>
<reference evidence="7" key="1">
    <citation type="journal article" date="2013" name="Genome Biol.">
        <title>Draft genome of the mountain pine beetle, Dendroctonus ponderosae Hopkins, a major forest pest.</title>
        <authorList>
            <person name="Keeling C.I."/>
            <person name="Yuen M.M."/>
            <person name="Liao N.Y."/>
            <person name="Docking T.R."/>
            <person name="Chan S.K."/>
            <person name="Taylor G.A."/>
            <person name="Palmquist D.L."/>
            <person name="Jackman S.D."/>
            <person name="Nguyen A."/>
            <person name="Li M."/>
            <person name="Henderson H."/>
            <person name="Janes J.K."/>
            <person name="Zhao Y."/>
            <person name="Pandoh P."/>
            <person name="Moore R."/>
            <person name="Sperling F.A."/>
            <person name="Huber D.P."/>
            <person name="Birol I."/>
            <person name="Jones S.J."/>
            <person name="Bohlmann J."/>
        </authorList>
    </citation>
    <scope>NUCLEOTIDE SEQUENCE</scope>
</reference>
<feature type="compositionally biased region" description="Pro residues" evidence="5">
    <location>
        <begin position="466"/>
        <end position="478"/>
    </location>
</feature>
<proteinExistence type="inferred from homology"/>
<organism evidence="7">
    <name type="scientific">Dendroctonus ponderosae</name>
    <name type="common">Mountain pine beetle</name>
    <dbReference type="NCBI Taxonomy" id="77166"/>
    <lineage>
        <taxon>Eukaryota</taxon>
        <taxon>Metazoa</taxon>
        <taxon>Ecdysozoa</taxon>
        <taxon>Arthropoda</taxon>
        <taxon>Hexapoda</taxon>
        <taxon>Insecta</taxon>
        <taxon>Pterygota</taxon>
        <taxon>Neoptera</taxon>
        <taxon>Endopterygota</taxon>
        <taxon>Coleoptera</taxon>
        <taxon>Polyphaga</taxon>
        <taxon>Cucujiformia</taxon>
        <taxon>Curculionidae</taxon>
        <taxon>Scolytinae</taxon>
        <taxon>Dendroctonus</taxon>
    </lineage>
</organism>
<feature type="compositionally biased region" description="Basic and acidic residues" evidence="5">
    <location>
        <begin position="774"/>
        <end position="787"/>
    </location>
</feature>
<dbReference type="PANTHER" id="PTHR11022:SF77">
    <property type="entry name" value="PEPTIDOGLYCAN-RECOGNITION PROTEIN LB"/>
    <property type="match status" value="1"/>
</dbReference>
<dbReference type="InterPro" id="IPR003124">
    <property type="entry name" value="WH2_dom"/>
</dbReference>
<feature type="region of interest" description="Disordered" evidence="5">
    <location>
        <begin position="244"/>
        <end position="427"/>
    </location>
</feature>
<dbReference type="InterPro" id="IPR036505">
    <property type="entry name" value="Amidase/PGRP_sf"/>
</dbReference>
<feature type="compositionally biased region" description="Acidic residues" evidence="5">
    <location>
        <begin position="846"/>
        <end position="883"/>
    </location>
</feature>
<evidence type="ECO:0000256" key="3">
    <source>
        <dbReference type="ARBA" id="ARBA00022859"/>
    </source>
</evidence>